<organism evidence="2 3">
    <name type="scientific">Streptomyces misionensis</name>
    <dbReference type="NCBI Taxonomy" id="67331"/>
    <lineage>
        <taxon>Bacteria</taxon>
        <taxon>Bacillati</taxon>
        <taxon>Actinomycetota</taxon>
        <taxon>Actinomycetes</taxon>
        <taxon>Kitasatosporales</taxon>
        <taxon>Streptomycetaceae</taxon>
        <taxon>Streptomyces</taxon>
    </lineage>
</organism>
<dbReference type="EMBL" id="VOGW01000209">
    <property type="protein sequence ID" value="TWV25613.1"/>
    <property type="molecule type" value="Genomic_DNA"/>
</dbReference>
<gene>
    <name evidence="2" type="ORF">FRZ03_38585</name>
</gene>
<evidence type="ECO:0000313" key="2">
    <source>
        <dbReference type="EMBL" id="TWV25613.1"/>
    </source>
</evidence>
<evidence type="ECO:0000313" key="3">
    <source>
        <dbReference type="Proteomes" id="UP000320481"/>
    </source>
</evidence>
<accession>A0A5C6IA76</accession>
<evidence type="ECO:0008006" key="4">
    <source>
        <dbReference type="Google" id="ProtNLM"/>
    </source>
</evidence>
<keyword evidence="1" id="KW-0472">Membrane</keyword>
<protein>
    <recommendedName>
        <fullName evidence="4">Transmembrane protein</fullName>
    </recommendedName>
</protein>
<reference evidence="2" key="1">
    <citation type="journal article" date="2019" name="Microbiol. Resour. Announc.">
        <title>Draft Genomic Sequences of Streptomyces misionensis and Streptomyces albidoflavus, bacteria applied for phytopathogen biocontrol.</title>
        <authorList>
            <person name="Pylro V."/>
            <person name="Dias A."/>
            <person name="Andreote F."/>
            <person name="Varani A."/>
            <person name="Andreote C."/>
            <person name="Bernardo E."/>
            <person name="Martins T."/>
        </authorList>
    </citation>
    <scope>NUCLEOTIDE SEQUENCE [LARGE SCALE GENOMIC DNA]</scope>
    <source>
        <strain evidence="2">66</strain>
    </source>
</reference>
<evidence type="ECO:0000256" key="1">
    <source>
        <dbReference type="SAM" id="Phobius"/>
    </source>
</evidence>
<dbReference type="RefSeq" id="WP_146469819.1">
    <property type="nucleotide sequence ID" value="NZ_VOGW01000209.1"/>
</dbReference>
<keyword evidence="3" id="KW-1185">Reference proteome</keyword>
<keyword evidence="1" id="KW-1133">Transmembrane helix</keyword>
<dbReference type="AlphaFoldDB" id="A0A5C6IA76"/>
<proteinExistence type="predicted"/>
<comment type="caution">
    <text evidence="2">The sequence shown here is derived from an EMBL/GenBank/DDBJ whole genome shotgun (WGS) entry which is preliminary data.</text>
</comment>
<feature type="transmembrane region" description="Helical" evidence="1">
    <location>
        <begin position="20"/>
        <end position="43"/>
    </location>
</feature>
<name>A0A5C6IA76_9ACTN</name>
<dbReference type="Proteomes" id="UP000320481">
    <property type="component" value="Unassembled WGS sequence"/>
</dbReference>
<feature type="transmembrane region" description="Helical" evidence="1">
    <location>
        <begin position="64"/>
        <end position="83"/>
    </location>
</feature>
<keyword evidence="1" id="KW-0812">Transmembrane</keyword>
<sequence>MNTMTPQPVTLTQRQKDRFITGWSLAGILLLLPIVVLSWMVVLSGERGSRCVEYGEQCSTVPGWALYLAFFVAVGAGITALVWPRGTATYARATTVFLQWGAQLALGAMILDGA</sequence>